<dbReference type="AlphaFoldDB" id="A0A0C3R6U4"/>
<evidence type="ECO:0000256" key="1">
    <source>
        <dbReference type="ARBA" id="ARBA00005656"/>
    </source>
</evidence>
<dbReference type="Pfam" id="PF01515">
    <property type="entry name" value="PTA_PTB"/>
    <property type="match status" value="1"/>
</dbReference>
<evidence type="ECO:0000313" key="6">
    <source>
        <dbReference type="EMBL" id="KIO45780.1"/>
    </source>
</evidence>
<dbReference type="Proteomes" id="UP000031937">
    <property type="component" value="Unassembled WGS sequence"/>
</dbReference>
<comment type="caution">
    <text evidence="6">The sequence shown here is derived from an EMBL/GenBank/DDBJ whole genome shotgun (WGS) entry which is preliminary data.</text>
</comment>
<dbReference type="InterPro" id="IPR012147">
    <property type="entry name" value="P_Ac_Bu_trans"/>
</dbReference>
<dbReference type="RefSeq" id="WP_041503815.1">
    <property type="nucleotide sequence ID" value="NZ_JPIT01000031.1"/>
</dbReference>
<keyword evidence="8" id="KW-1185">Reference proteome</keyword>
<dbReference type="PANTHER" id="PTHR43356:SF2">
    <property type="entry name" value="PHOSPHATE ACETYLTRANSFERASE"/>
    <property type="match status" value="1"/>
</dbReference>
<keyword evidence="3" id="KW-0012">Acyltransferase</keyword>
<dbReference type="PIRSF" id="PIRSF000428">
    <property type="entry name" value="P_Ac_trans"/>
    <property type="match status" value="1"/>
</dbReference>
<keyword evidence="2 6" id="KW-0808">Transferase</keyword>
<evidence type="ECO:0000259" key="4">
    <source>
        <dbReference type="Pfam" id="PF01515"/>
    </source>
</evidence>
<dbReference type="Proteomes" id="UP000031980">
    <property type="component" value="Unassembled WGS sequence"/>
</dbReference>
<reference evidence="5 7" key="2">
    <citation type="submission" date="2014-07" db="EMBL/GenBank/DDBJ databases">
        <title>Porphyromonadaceae bacterium OUH 334697 = ATCC BAA-2682 = DSM 28341 draft genome.</title>
        <authorList>
            <person name="Sydenham T.V."/>
            <person name="Hasman H."/>
            <person name="Justesen U.S."/>
        </authorList>
    </citation>
    <scope>NUCLEOTIDE SEQUENCE [LARGE SCALE GENOMIC DNA]</scope>
    <source>
        <strain evidence="5 7">OUH 334697</strain>
    </source>
</reference>
<evidence type="ECO:0000256" key="3">
    <source>
        <dbReference type="ARBA" id="ARBA00023315"/>
    </source>
</evidence>
<dbReference type="InterPro" id="IPR050500">
    <property type="entry name" value="Phos_Acetyltrans/Butyryltrans"/>
</dbReference>
<dbReference type="EMBL" id="JPIT01000031">
    <property type="protein sequence ID" value="KIO43616.1"/>
    <property type="molecule type" value="Genomic_DNA"/>
</dbReference>
<evidence type="ECO:0000256" key="2">
    <source>
        <dbReference type="ARBA" id="ARBA00022679"/>
    </source>
</evidence>
<dbReference type="Gene3D" id="3.40.718.10">
    <property type="entry name" value="Isopropylmalate Dehydrogenase"/>
    <property type="match status" value="1"/>
</dbReference>
<evidence type="ECO:0000313" key="7">
    <source>
        <dbReference type="Proteomes" id="UP000031937"/>
    </source>
</evidence>
<organism evidence="6 8">
    <name type="scientific">Sanguibacteroides justesenii</name>
    <dbReference type="NCBI Taxonomy" id="1547597"/>
    <lineage>
        <taxon>Bacteria</taxon>
        <taxon>Pseudomonadati</taxon>
        <taxon>Bacteroidota</taxon>
        <taxon>Bacteroidia</taxon>
        <taxon>Bacteroidales</taxon>
        <taxon>Porphyromonadaceae</taxon>
        <taxon>Sanguibacteroides</taxon>
    </lineage>
</organism>
<proteinExistence type="inferred from homology"/>
<evidence type="ECO:0000313" key="5">
    <source>
        <dbReference type="EMBL" id="KIO43616.1"/>
    </source>
</evidence>
<reference evidence="6 8" key="1">
    <citation type="submission" date="2014-07" db="EMBL/GenBank/DDBJ databases">
        <title>Porphyromonadaceae bacterium OUH 308042 = ATCC BAA-2681 = DSM 28342 draft genome.</title>
        <authorList>
            <person name="Sydenham T.V."/>
            <person name="Hasman H."/>
            <person name="Justensen U.S."/>
        </authorList>
    </citation>
    <scope>NUCLEOTIDE SEQUENCE [LARGE SCALE GENOMIC DNA]</scope>
    <source>
        <strain evidence="6 8">OUH 308042</strain>
    </source>
</reference>
<gene>
    <name evidence="6" type="ORF">BA92_04825</name>
    <name evidence="5" type="ORF">IE90_10885</name>
</gene>
<comment type="similarity">
    <text evidence="1">Belongs to the phosphate acetyltransferase and butyryltransferase family.</text>
</comment>
<sequence length="302" mass="32240">MAITKIDDIYELLKGNTRKKRLVVAFANDSHSIEAVHKAVEMGIVEATLCGDENEIKKVCTEHGYDISQFKIVHEPVDTKAAALAVKMVRDKEADIIMKGLVSTDKYMRAILNKDCGLLPPKATLSHVAVMECPNYHKLLIASDAAIIPAPDMNQKLAIVKYVSQIANALGIARPKVALISATEQVLPKVESTMDAAVIAKMGERGQLGNIDIDGPLALDVAIDKEAAQIKKITSPVAGEADCLVFPNIEAGNVFYKTNTKLANARQGAILVGATAPSVLSSRGDSVDAKLNSIALAAIFAK</sequence>
<evidence type="ECO:0000313" key="8">
    <source>
        <dbReference type="Proteomes" id="UP000031980"/>
    </source>
</evidence>
<dbReference type="InterPro" id="IPR002505">
    <property type="entry name" value="PTA_PTB"/>
</dbReference>
<dbReference type="SUPFAM" id="SSF53659">
    <property type="entry name" value="Isocitrate/Isopropylmalate dehydrogenase-like"/>
    <property type="match status" value="1"/>
</dbReference>
<dbReference type="OrthoDB" id="9774179at2"/>
<dbReference type="PANTHER" id="PTHR43356">
    <property type="entry name" value="PHOSPHATE ACETYLTRANSFERASE"/>
    <property type="match status" value="1"/>
</dbReference>
<feature type="domain" description="Phosphate acetyl/butaryl transferase" evidence="4">
    <location>
        <begin position="70"/>
        <end position="298"/>
    </location>
</feature>
<accession>A0A0C3R6U4</accession>
<name>A0A0C3R6U4_9PORP</name>
<dbReference type="GO" id="GO:0016746">
    <property type="term" value="F:acyltransferase activity"/>
    <property type="evidence" value="ECO:0007669"/>
    <property type="project" value="UniProtKB-KW"/>
</dbReference>
<protein>
    <submittedName>
        <fullName evidence="6">Phosphate butyryltransferase</fullName>
    </submittedName>
</protein>
<dbReference type="EMBL" id="JPIU01000037">
    <property type="protein sequence ID" value="KIO45780.1"/>
    <property type="molecule type" value="Genomic_DNA"/>
</dbReference>